<evidence type="ECO:0000256" key="2">
    <source>
        <dbReference type="SAM" id="Phobius"/>
    </source>
</evidence>
<feature type="domain" description="VWFA" evidence="3">
    <location>
        <begin position="81"/>
        <end position="259"/>
    </location>
</feature>
<keyword evidence="2" id="KW-0812">Transmembrane</keyword>
<dbReference type="InterPro" id="IPR002035">
    <property type="entry name" value="VWF_A"/>
</dbReference>
<feature type="region of interest" description="Disordered" evidence="1">
    <location>
        <begin position="182"/>
        <end position="201"/>
    </location>
</feature>
<dbReference type="InterPro" id="IPR013783">
    <property type="entry name" value="Ig-like_fold"/>
</dbReference>
<dbReference type="SUPFAM" id="SSF52317">
    <property type="entry name" value="Class I glutamine amidotransferase-like"/>
    <property type="match status" value="1"/>
</dbReference>
<dbReference type="CDD" id="cd00198">
    <property type="entry name" value="vWFA"/>
    <property type="match status" value="1"/>
</dbReference>
<evidence type="ECO:0000256" key="1">
    <source>
        <dbReference type="SAM" id="MobiDB-lite"/>
    </source>
</evidence>
<dbReference type="AlphaFoldDB" id="A0A517SR46"/>
<sequence>MIDSLIAQMRFAGSLSLPVVVGIALVAVLAVLALYTRETKTLPQPYSFLLPALRATAVFLTVLILAGPVWHHRQVVGTLGRVVFAVDTSGSMALSDSQNSSDKDSRLQRASDLLLGTATTPGWLETISKTHSIDVVTFDQGSPTLLWSSDSETDRPATFQWSAEGKSTDLSAPLSSVLETINLSSDGSGQESTASDEENDSIRRAAVVLMTDGRDTSTGLQKGTSTAIAQRLSKLGTTVNTLGLGSADEPPGVGIVRVIRQETVAAEATLAGELLIKQYGVDGQPIRLRIESQGQTVWEESITMNQAGQQSIPFEIDIAKLVKTLEEQTPHGLRRLNEVLDFVAKVETDGNDVYVGDDARDFRVAAAKRNRRLLIVDSSSRWETRYLKNLFVRDPSWECDVVLFGPQTHHPTIERGDTPDTFPATDAGMGRYDAILMGEVDAGQFTEEDRLRIARFVASGGGLVIIDGRHGELRKLAETPLGEVFPVRYTGPAKESPMTLRPTTAGLEEPVLGLIDDNQQLNTLWKSLPKPHWTASVELAQGAETWVEAGDGEADSARKTPWLATRMYGAGRVFYLASDQSWRWRYKVADRFYGRFWNQLIQAVVQPPYSASDQFLAVGTDKIEYESGESVLLRARLRDTRGNPVTDSTVDALVVHQGNTIATVPMSLENVDRGTYTTMIPPLPDGDYSIRVRASGYDESALLADAPIRVRQTNHAEMDRVSLNEDSLRQIAEAGNGIYVHQSDAQSLIEYLKPLSSGTIIESDTVLWQSFYWFIPIILLLALEWWLRKRAGLV</sequence>
<feature type="transmembrane region" description="Helical" evidence="2">
    <location>
        <begin position="15"/>
        <end position="36"/>
    </location>
</feature>
<dbReference type="Proteomes" id="UP000315003">
    <property type="component" value="Chromosome"/>
</dbReference>
<dbReference type="PROSITE" id="PS50234">
    <property type="entry name" value="VWFA"/>
    <property type="match status" value="1"/>
</dbReference>
<feature type="transmembrane region" description="Helical" evidence="2">
    <location>
        <begin position="48"/>
        <end position="70"/>
    </location>
</feature>
<dbReference type="Gene3D" id="3.40.50.880">
    <property type="match status" value="1"/>
</dbReference>
<dbReference type="Gene3D" id="3.40.50.410">
    <property type="entry name" value="von Willebrand factor, type A domain"/>
    <property type="match status" value="1"/>
</dbReference>
<reference evidence="4 5" key="1">
    <citation type="submission" date="2019-02" db="EMBL/GenBank/DDBJ databases">
        <title>Deep-cultivation of Planctomycetes and their phenomic and genomic characterization uncovers novel biology.</title>
        <authorList>
            <person name="Wiegand S."/>
            <person name="Jogler M."/>
            <person name="Boedeker C."/>
            <person name="Pinto D."/>
            <person name="Vollmers J."/>
            <person name="Rivas-Marin E."/>
            <person name="Kohn T."/>
            <person name="Peeters S.H."/>
            <person name="Heuer A."/>
            <person name="Rast P."/>
            <person name="Oberbeckmann S."/>
            <person name="Bunk B."/>
            <person name="Jeske O."/>
            <person name="Meyerdierks A."/>
            <person name="Storesund J.E."/>
            <person name="Kallscheuer N."/>
            <person name="Luecker S."/>
            <person name="Lage O.M."/>
            <person name="Pohl T."/>
            <person name="Merkel B.J."/>
            <person name="Hornburger P."/>
            <person name="Mueller R.-W."/>
            <person name="Bruemmer F."/>
            <person name="Labrenz M."/>
            <person name="Spormann A.M."/>
            <person name="Op den Camp H."/>
            <person name="Overmann J."/>
            <person name="Amann R."/>
            <person name="Jetten M.S.M."/>
            <person name="Mascher T."/>
            <person name="Medema M.H."/>
            <person name="Devos D.P."/>
            <person name="Kaster A.-K."/>
            <person name="Ovreas L."/>
            <person name="Rohde M."/>
            <person name="Galperin M.Y."/>
            <person name="Jogler C."/>
        </authorList>
    </citation>
    <scope>NUCLEOTIDE SEQUENCE [LARGE SCALE GENOMIC DNA]</scope>
    <source>
        <strain evidence="4 5">SV_7m_r</strain>
    </source>
</reference>
<feature type="compositionally biased region" description="Polar residues" evidence="1">
    <location>
        <begin position="182"/>
        <end position="193"/>
    </location>
</feature>
<protein>
    <recommendedName>
        <fullName evidence="3">VWFA domain-containing protein</fullName>
    </recommendedName>
</protein>
<gene>
    <name evidence="4" type="ORF">SV7mr_10810</name>
</gene>
<evidence type="ECO:0000313" key="5">
    <source>
        <dbReference type="Proteomes" id="UP000315003"/>
    </source>
</evidence>
<dbReference type="SUPFAM" id="SSF53300">
    <property type="entry name" value="vWA-like"/>
    <property type="match status" value="1"/>
</dbReference>
<keyword evidence="5" id="KW-1185">Reference proteome</keyword>
<keyword evidence="2" id="KW-0472">Membrane</keyword>
<organism evidence="4 5">
    <name type="scientific">Stieleria bergensis</name>
    <dbReference type="NCBI Taxonomy" id="2528025"/>
    <lineage>
        <taxon>Bacteria</taxon>
        <taxon>Pseudomonadati</taxon>
        <taxon>Planctomycetota</taxon>
        <taxon>Planctomycetia</taxon>
        <taxon>Pirellulales</taxon>
        <taxon>Pirellulaceae</taxon>
        <taxon>Stieleria</taxon>
    </lineage>
</organism>
<evidence type="ECO:0000259" key="3">
    <source>
        <dbReference type="PROSITE" id="PS50234"/>
    </source>
</evidence>
<dbReference type="InterPro" id="IPR036465">
    <property type="entry name" value="vWFA_dom_sf"/>
</dbReference>
<evidence type="ECO:0000313" key="4">
    <source>
        <dbReference type="EMBL" id="QDT58588.1"/>
    </source>
</evidence>
<dbReference type="Gene3D" id="2.60.40.10">
    <property type="entry name" value="Immunoglobulins"/>
    <property type="match status" value="1"/>
</dbReference>
<dbReference type="PANTHER" id="PTHR37947">
    <property type="entry name" value="BLL2462 PROTEIN"/>
    <property type="match status" value="1"/>
</dbReference>
<name>A0A517SR46_9BACT</name>
<dbReference type="RefSeq" id="WP_145269855.1">
    <property type="nucleotide sequence ID" value="NZ_CP036272.1"/>
</dbReference>
<keyword evidence="2" id="KW-1133">Transmembrane helix</keyword>
<dbReference type="OrthoDB" id="252901at2"/>
<dbReference type="EMBL" id="CP036272">
    <property type="protein sequence ID" value="QDT58588.1"/>
    <property type="molecule type" value="Genomic_DNA"/>
</dbReference>
<dbReference type="InterPro" id="IPR029062">
    <property type="entry name" value="Class_I_gatase-like"/>
</dbReference>
<feature type="transmembrane region" description="Helical" evidence="2">
    <location>
        <begin position="766"/>
        <end position="787"/>
    </location>
</feature>
<proteinExistence type="predicted"/>
<dbReference type="PANTHER" id="PTHR37947:SF1">
    <property type="entry name" value="BLL2462 PROTEIN"/>
    <property type="match status" value="1"/>
</dbReference>
<accession>A0A517SR46</accession>